<evidence type="ECO:0000313" key="3">
    <source>
        <dbReference type="EMBL" id="KAK1680785.1"/>
    </source>
</evidence>
<evidence type="ECO:0000256" key="2">
    <source>
        <dbReference type="SAM" id="Phobius"/>
    </source>
</evidence>
<protein>
    <submittedName>
        <fullName evidence="3">Uncharacterized protein</fullName>
    </submittedName>
</protein>
<evidence type="ECO:0000313" key="4">
    <source>
        <dbReference type="Proteomes" id="UP001231189"/>
    </source>
</evidence>
<name>A0AAD8TDY3_LOLMU</name>
<reference evidence="3" key="1">
    <citation type="submission" date="2023-07" db="EMBL/GenBank/DDBJ databases">
        <title>A chromosome-level genome assembly of Lolium multiflorum.</title>
        <authorList>
            <person name="Chen Y."/>
            <person name="Copetti D."/>
            <person name="Kolliker R."/>
            <person name="Studer B."/>
        </authorList>
    </citation>
    <scope>NUCLEOTIDE SEQUENCE</scope>
    <source>
        <strain evidence="3">02402/16</strain>
        <tissue evidence="3">Leaf</tissue>
    </source>
</reference>
<feature type="compositionally biased region" description="Low complexity" evidence="1">
    <location>
        <begin position="20"/>
        <end position="31"/>
    </location>
</feature>
<keyword evidence="2" id="KW-0812">Transmembrane</keyword>
<evidence type="ECO:0000256" key="1">
    <source>
        <dbReference type="SAM" id="MobiDB-lite"/>
    </source>
</evidence>
<feature type="transmembrane region" description="Helical" evidence="2">
    <location>
        <begin position="179"/>
        <end position="196"/>
    </location>
</feature>
<dbReference type="Proteomes" id="UP001231189">
    <property type="component" value="Unassembled WGS sequence"/>
</dbReference>
<keyword evidence="2" id="KW-0472">Membrane</keyword>
<gene>
    <name evidence="3" type="ORF">QYE76_041633</name>
</gene>
<organism evidence="3 4">
    <name type="scientific">Lolium multiflorum</name>
    <name type="common">Italian ryegrass</name>
    <name type="synonym">Lolium perenne subsp. multiflorum</name>
    <dbReference type="NCBI Taxonomy" id="4521"/>
    <lineage>
        <taxon>Eukaryota</taxon>
        <taxon>Viridiplantae</taxon>
        <taxon>Streptophyta</taxon>
        <taxon>Embryophyta</taxon>
        <taxon>Tracheophyta</taxon>
        <taxon>Spermatophyta</taxon>
        <taxon>Magnoliopsida</taxon>
        <taxon>Liliopsida</taxon>
        <taxon>Poales</taxon>
        <taxon>Poaceae</taxon>
        <taxon>BOP clade</taxon>
        <taxon>Pooideae</taxon>
        <taxon>Poodae</taxon>
        <taxon>Poeae</taxon>
        <taxon>Poeae Chloroplast Group 2 (Poeae type)</taxon>
        <taxon>Loliodinae</taxon>
        <taxon>Loliinae</taxon>
        <taxon>Lolium</taxon>
    </lineage>
</organism>
<dbReference type="EMBL" id="JAUUTY010000002">
    <property type="protein sequence ID" value="KAK1680785.1"/>
    <property type="molecule type" value="Genomic_DNA"/>
</dbReference>
<keyword evidence="4" id="KW-1185">Reference proteome</keyword>
<accession>A0AAD8TDY3</accession>
<proteinExistence type="predicted"/>
<sequence length="197" mass="22387">MGETLLVDGEALAVMAVKISSNSPSNPISSPKGGVGGRPRGPHHMAARAPPGPRRHMDFPESWISAQKRDTRAVLLKTALVRLARQADDPWYIAYQDESTQWCSQRMDLEEKVANLGDELARKNLMIFELKRIVEEEKKNSELIRKEKLRVETDLAVFDQVVENLEHELQVMGEEKSRFIWAVLLGVIPVLAVMWFW</sequence>
<feature type="region of interest" description="Disordered" evidence="1">
    <location>
        <begin position="20"/>
        <end position="55"/>
    </location>
</feature>
<keyword evidence="2" id="KW-1133">Transmembrane helix</keyword>
<comment type="caution">
    <text evidence="3">The sequence shown here is derived from an EMBL/GenBank/DDBJ whole genome shotgun (WGS) entry which is preliminary data.</text>
</comment>
<dbReference type="AlphaFoldDB" id="A0AAD8TDY3"/>